<accession>A0A8R1E2R0</accession>
<dbReference type="EnsemblMetazoa" id="CJA18718.1">
    <property type="protein sequence ID" value="CJA18718.1"/>
    <property type="gene ID" value="WBGene00137922"/>
</dbReference>
<sequence length="167" mass="19334">MPEETSDWRERSPVAAKRNRREPTKQILPKREQGIHNITDDSEETCEILITSRRIYYSGRSDVASGTWMKQQQCIVPVAGRSMRMFVNCSIERFETMRKYCEDVILEDDPEAANEVAHSSGILTKTMKKTVEKLCSRKYEVRTEQIYSFPKAAKITFHVATNSDNIH</sequence>
<feature type="compositionally biased region" description="Basic and acidic residues" evidence="1">
    <location>
        <begin position="1"/>
        <end position="12"/>
    </location>
</feature>
<evidence type="ECO:0000256" key="1">
    <source>
        <dbReference type="SAM" id="MobiDB-lite"/>
    </source>
</evidence>
<feature type="region of interest" description="Disordered" evidence="1">
    <location>
        <begin position="1"/>
        <end position="26"/>
    </location>
</feature>
<evidence type="ECO:0000313" key="2">
    <source>
        <dbReference type="EnsemblMetazoa" id="CJA18718.1"/>
    </source>
</evidence>
<keyword evidence="3" id="KW-1185">Reference proteome</keyword>
<protein>
    <submittedName>
        <fullName evidence="2">Uncharacterized protein</fullName>
    </submittedName>
</protein>
<dbReference type="Proteomes" id="UP000005237">
    <property type="component" value="Unassembled WGS sequence"/>
</dbReference>
<reference evidence="3" key="1">
    <citation type="submission" date="2010-08" db="EMBL/GenBank/DDBJ databases">
        <authorList>
            <consortium name="Caenorhabditis japonica Sequencing Consortium"/>
            <person name="Wilson R.K."/>
        </authorList>
    </citation>
    <scope>NUCLEOTIDE SEQUENCE [LARGE SCALE GENOMIC DNA]</scope>
    <source>
        <strain evidence="3">DF5081</strain>
    </source>
</reference>
<organism evidence="2 3">
    <name type="scientific">Caenorhabditis japonica</name>
    <dbReference type="NCBI Taxonomy" id="281687"/>
    <lineage>
        <taxon>Eukaryota</taxon>
        <taxon>Metazoa</taxon>
        <taxon>Ecdysozoa</taxon>
        <taxon>Nematoda</taxon>
        <taxon>Chromadorea</taxon>
        <taxon>Rhabditida</taxon>
        <taxon>Rhabditina</taxon>
        <taxon>Rhabditomorpha</taxon>
        <taxon>Rhabditoidea</taxon>
        <taxon>Rhabditidae</taxon>
        <taxon>Peloderinae</taxon>
        <taxon>Caenorhabditis</taxon>
    </lineage>
</organism>
<dbReference type="AlphaFoldDB" id="A0A8R1E2R0"/>
<reference evidence="2" key="2">
    <citation type="submission" date="2022-06" db="UniProtKB">
        <authorList>
            <consortium name="EnsemblMetazoa"/>
        </authorList>
    </citation>
    <scope>IDENTIFICATION</scope>
    <source>
        <strain evidence="2">DF5081</strain>
    </source>
</reference>
<evidence type="ECO:0000313" key="3">
    <source>
        <dbReference type="Proteomes" id="UP000005237"/>
    </source>
</evidence>
<name>A0A8R1E2R0_CAEJA</name>
<proteinExistence type="predicted"/>